<sequence length="123" mass="13361">MVAQLPRGHPELNRTPDFAHFSEPAEPTESSEPTDSAEPAGLPELRAVAASLLARMADLRERDQPVPDALFRAAQRFQPLLDGVDPESEDELDELWGLALALPGLLRGLLVRDGVEDVESRGA</sequence>
<proteinExistence type="predicted"/>
<dbReference type="AlphaFoldDB" id="A0A931B4G8"/>
<accession>A0A931B4G8</accession>
<evidence type="ECO:0000313" key="3">
    <source>
        <dbReference type="Proteomes" id="UP000657385"/>
    </source>
</evidence>
<organism evidence="2 3">
    <name type="scientific">Streptacidiphilus fuscans</name>
    <dbReference type="NCBI Taxonomy" id="2789292"/>
    <lineage>
        <taxon>Bacteria</taxon>
        <taxon>Bacillati</taxon>
        <taxon>Actinomycetota</taxon>
        <taxon>Actinomycetes</taxon>
        <taxon>Kitasatosporales</taxon>
        <taxon>Streptomycetaceae</taxon>
        <taxon>Streptacidiphilus</taxon>
    </lineage>
</organism>
<dbReference type="RefSeq" id="WP_196195225.1">
    <property type="nucleotide sequence ID" value="NZ_JADPRT010000007.1"/>
</dbReference>
<gene>
    <name evidence="2" type="ORF">I2501_18725</name>
</gene>
<feature type="region of interest" description="Disordered" evidence="1">
    <location>
        <begin position="1"/>
        <end position="43"/>
    </location>
</feature>
<dbReference type="EMBL" id="JADPRT010000007">
    <property type="protein sequence ID" value="MBF9070061.1"/>
    <property type="molecule type" value="Genomic_DNA"/>
</dbReference>
<keyword evidence="3" id="KW-1185">Reference proteome</keyword>
<dbReference type="Proteomes" id="UP000657385">
    <property type="component" value="Unassembled WGS sequence"/>
</dbReference>
<reference evidence="2" key="1">
    <citation type="submission" date="2020-11" db="EMBL/GenBank/DDBJ databases">
        <title>Isolation and identification of active actinomycetes.</title>
        <authorList>
            <person name="Yu B."/>
        </authorList>
    </citation>
    <scope>NUCLEOTIDE SEQUENCE</scope>
    <source>
        <strain evidence="2">NEAU-YB345</strain>
    </source>
</reference>
<evidence type="ECO:0000313" key="2">
    <source>
        <dbReference type="EMBL" id="MBF9070061.1"/>
    </source>
</evidence>
<comment type="caution">
    <text evidence="2">The sequence shown here is derived from an EMBL/GenBank/DDBJ whole genome shotgun (WGS) entry which is preliminary data.</text>
</comment>
<protein>
    <submittedName>
        <fullName evidence="2">Uncharacterized protein</fullName>
    </submittedName>
</protein>
<feature type="compositionally biased region" description="Low complexity" evidence="1">
    <location>
        <begin position="22"/>
        <end position="40"/>
    </location>
</feature>
<name>A0A931B4G8_9ACTN</name>
<evidence type="ECO:0000256" key="1">
    <source>
        <dbReference type="SAM" id="MobiDB-lite"/>
    </source>
</evidence>